<accession>A0ABS9B981</accession>
<keyword evidence="2" id="KW-1185">Reference proteome</keyword>
<dbReference type="Proteomes" id="UP001320154">
    <property type="component" value="Unassembled WGS sequence"/>
</dbReference>
<organism evidence="1 2">
    <name type="scientific">Billgrantia desiderata</name>
    <dbReference type="NCBI Taxonomy" id="52021"/>
    <lineage>
        <taxon>Bacteria</taxon>
        <taxon>Pseudomonadati</taxon>
        <taxon>Pseudomonadota</taxon>
        <taxon>Gammaproteobacteria</taxon>
        <taxon>Oceanospirillales</taxon>
        <taxon>Halomonadaceae</taxon>
        <taxon>Billgrantia</taxon>
    </lineage>
</organism>
<evidence type="ECO:0000313" key="2">
    <source>
        <dbReference type="Proteomes" id="UP001320154"/>
    </source>
</evidence>
<gene>
    <name evidence="1" type="ORF">HOP60_18910</name>
</gene>
<proteinExistence type="predicted"/>
<name>A0ABS9B981_9GAMM</name>
<sequence length="252" mass="28505">MQNPLAYTTAVMSWGFFLSSFERVKSSGTYESGLDLNLEAPSSVVLCAVSIEAFCNEISSLARAFVFEKEREESPSKRQTPGIRREALDQLCALSQDGTGSFYDRYKRVVKLLEASNPALLEDMVCLRDLRDALVHFRSCDVPIQEGEDGVIRYAQETPEVLRRLSNNEISGRQVVAQDKGLEWTLRISTSAMSIWALKLTCDATLFLLDALPAGDFQEFVIEAYRVRDYTYRDLYSKAKEDVAVWECEIFS</sequence>
<comment type="caution">
    <text evidence="1">The sequence shown here is derived from an EMBL/GenBank/DDBJ whole genome shotgun (WGS) entry which is preliminary data.</text>
</comment>
<reference evidence="1 2" key="1">
    <citation type="journal article" date="2021" name="Front. Microbiol.">
        <title>Aerobic Denitrification and Heterotrophic Sulfur Oxidation in the Genus Halomonas Revealed by Six Novel Species Characterizations and Genome-Based Analysis.</title>
        <authorList>
            <person name="Wang L."/>
            <person name="Shao Z."/>
        </authorList>
    </citation>
    <scope>NUCLEOTIDE SEQUENCE [LARGE SCALE GENOMIC DNA]</scope>
    <source>
        <strain evidence="1 2">MCCC 1A05748</strain>
    </source>
</reference>
<dbReference type="RefSeq" id="WP_234251407.1">
    <property type="nucleotide sequence ID" value="NZ_JABFTQ010000015.1"/>
</dbReference>
<protein>
    <submittedName>
        <fullName evidence="1">Uncharacterized protein</fullName>
    </submittedName>
</protein>
<dbReference type="EMBL" id="JABFTQ010000015">
    <property type="protein sequence ID" value="MCE8048798.1"/>
    <property type="molecule type" value="Genomic_DNA"/>
</dbReference>
<evidence type="ECO:0000313" key="1">
    <source>
        <dbReference type="EMBL" id="MCE8048798.1"/>
    </source>
</evidence>